<keyword evidence="1" id="KW-0962">Peroxisome biogenesis</keyword>
<organism evidence="6 7">
    <name type="scientific">Batrachochytrium salamandrivorans</name>
    <dbReference type="NCBI Taxonomy" id="1357716"/>
    <lineage>
        <taxon>Eukaryota</taxon>
        <taxon>Fungi</taxon>
        <taxon>Fungi incertae sedis</taxon>
        <taxon>Chytridiomycota</taxon>
        <taxon>Chytridiomycota incertae sedis</taxon>
        <taxon>Chytridiomycetes</taxon>
        <taxon>Rhizophydiales</taxon>
        <taxon>Rhizophydiales incertae sedis</taxon>
        <taxon>Batrachochytrium</taxon>
    </lineage>
</organism>
<comment type="subcellular location">
    <subcellularLocation>
        <location evidence="4">Peroxisome membrane</location>
    </subcellularLocation>
</comment>
<name>A0ABQ8EVE4_9FUNG</name>
<evidence type="ECO:0000256" key="2">
    <source>
        <dbReference type="ARBA" id="ARBA00023136"/>
    </source>
</evidence>
<keyword evidence="5" id="KW-1133">Transmembrane helix</keyword>
<reference evidence="6 7" key="1">
    <citation type="submission" date="2021-02" db="EMBL/GenBank/DDBJ databases">
        <title>Variation within the Batrachochytrium salamandrivorans European outbreak.</title>
        <authorList>
            <person name="Kelly M."/>
            <person name="Pasmans F."/>
            <person name="Shea T.P."/>
            <person name="Munoz J.F."/>
            <person name="Carranza S."/>
            <person name="Cuomo C.A."/>
            <person name="Martel A."/>
        </authorList>
    </citation>
    <scope>NUCLEOTIDE SEQUENCE [LARGE SCALE GENOMIC DNA]</scope>
    <source>
        <strain evidence="6 7">AMFP18/2</strain>
    </source>
</reference>
<dbReference type="Pfam" id="PF05648">
    <property type="entry name" value="PEX11"/>
    <property type="match status" value="1"/>
</dbReference>
<dbReference type="PANTHER" id="PTHR12652:SF50">
    <property type="entry name" value="PEROXIN 11"/>
    <property type="match status" value="1"/>
</dbReference>
<feature type="transmembrane region" description="Helical" evidence="5">
    <location>
        <begin position="219"/>
        <end position="242"/>
    </location>
</feature>
<dbReference type="EMBL" id="JAFCIX010000567">
    <property type="protein sequence ID" value="KAH6587228.1"/>
    <property type="molecule type" value="Genomic_DNA"/>
</dbReference>
<keyword evidence="3" id="KW-0576">Peroxisome</keyword>
<evidence type="ECO:0000313" key="7">
    <source>
        <dbReference type="Proteomes" id="UP001648503"/>
    </source>
</evidence>
<keyword evidence="2 5" id="KW-0472">Membrane</keyword>
<gene>
    <name evidence="6" type="ORF">BASA50_001361</name>
</gene>
<dbReference type="Proteomes" id="UP001648503">
    <property type="component" value="Unassembled WGS sequence"/>
</dbReference>
<evidence type="ECO:0000256" key="5">
    <source>
        <dbReference type="SAM" id="Phobius"/>
    </source>
</evidence>
<evidence type="ECO:0008006" key="8">
    <source>
        <dbReference type="Google" id="ProtNLM"/>
    </source>
</evidence>
<evidence type="ECO:0000313" key="6">
    <source>
        <dbReference type="EMBL" id="KAH6587228.1"/>
    </source>
</evidence>
<keyword evidence="5" id="KW-0812">Transmembrane</keyword>
<evidence type="ECO:0000256" key="3">
    <source>
        <dbReference type="ARBA" id="ARBA00023140"/>
    </source>
</evidence>
<evidence type="ECO:0000256" key="1">
    <source>
        <dbReference type="ARBA" id="ARBA00022593"/>
    </source>
</evidence>
<keyword evidence="7" id="KW-1185">Reference proteome</keyword>
<sequence length="243" mass="26998">MSAMVPFSAEAITDSTIKLLSTTLGRDKLNRFVQFFSRFLISYSSDLCISKDTVSRLTVLMTQISNARKLMNAGRQIEFLRNAQKALSLPDETIRLATFSKCICLSIWLSFDFLLWIHAVGLAKFSSIKDIGRRSNKFWLASIVASLMGTVYKIRDVNNRLVQERKLYMAVVSQKIKDDSADSVGKSMAKLRSEQKSLLISAVQDCVDMTIPLSGLEYITIHSGLVGLAGALTSLTGAYMICK</sequence>
<comment type="caution">
    <text evidence="6">The sequence shown here is derived from an EMBL/GenBank/DDBJ whole genome shotgun (WGS) entry which is preliminary data.</text>
</comment>
<proteinExistence type="predicted"/>
<protein>
    <recommendedName>
        <fullName evidence="8">Peroxisomal biogenesis factor 11</fullName>
    </recommendedName>
</protein>
<dbReference type="InterPro" id="IPR008733">
    <property type="entry name" value="PEX11"/>
</dbReference>
<dbReference type="PANTHER" id="PTHR12652">
    <property type="entry name" value="PEROXISOMAL BIOGENESIS FACTOR 11"/>
    <property type="match status" value="1"/>
</dbReference>
<accession>A0ABQ8EVE4</accession>
<evidence type="ECO:0000256" key="4">
    <source>
        <dbReference type="ARBA" id="ARBA00046271"/>
    </source>
</evidence>